<reference evidence="1 2" key="1">
    <citation type="submission" date="2015-09" db="EMBL/GenBank/DDBJ databases">
        <title>Draft Genome Sequence of the Strain BR 3267 (Bradyrhizobium yuanmingense) recommended as inoculant for cowpea in Brazil.</title>
        <authorList>
            <person name="Simoes-Araujo J.L."/>
            <person name="Zilli J.E."/>
        </authorList>
    </citation>
    <scope>NUCLEOTIDE SEQUENCE [LARGE SCALE GENOMIC DNA]</scope>
    <source>
        <strain evidence="1 2">BR3267</strain>
    </source>
</reference>
<name>A0A0R3D2I3_9BRAD</name>
<dbReference type="AlphaFoldDB" id="A0A0R3D2I3"/>
<protein>
    <submittedName>
        <fullName evidence="1">Uncharacterized protein</fullName>
    </submittedName>
</protein>
<dbReference type="PROSITE" id="PS51257">
    <property type="entry name" value="PROKAR_LIPOPROTEIN"/>
    <property type="match status" value="1"/>
</dbReference>
<organism evidence="1 2">
    <name type="scientific">Bradyrhizobium yuanmingense</name>
    <dbReference type="NCBI Taxonomy" id="108015"/>
    <lineage>
        <taxon>Bacteria</taxon>
        <taxon>Pseudomonadati</taxon>
        <taxon>Pseudomonadota</taxon>
        <taxon>Alphaproteobacteria</taxon>
        <taxon>Hyphomicrobiales</taxon>
        <taxon>Nitrobacteraceae</taxon>
        <taxon>Bradyrhizobium</taxon>
    </lineage>
</organism>
<proteinExistence type="predicted"/>
<comment type="caution">
    <text evidence="1">The sequence shown here is derived from an EMBL/GenBank/DDBJ whole genome shotgun (WGS) entry which is preliminary data.</text>
</comment>
<dbReference type="EMBL" id="LJYF01000004">
    <property type="protein sequence ID" value="KRQ01836.1"/>
    <property type="molecule type" value="Genomic_DNA"/>
</dbReference>
<evidence type="ECO:0000313" key="1">
    <source>
        <dbReference type="EMBL" id="KRQ01836.1"/>
    </source>
</evidence>
<gene>
    <name evidence="1" type="ORF">AOQ72_10495</name>
</gene>
<evidence type="ECO:0000313" key="2">
    <source>
        <dbReference type="Proteomes" id="UP000051380"/>
    </source>
</evidence>
<dbReference type="Proteomes" id="UP000051380">
    <property type="component" value="Unassembled WGS sequence"/>
</dbReference>
<accession>A0A0R3D2I3</accession>
<sequence length="166" mass="18054">MKPTLWLLLGLVIGSCAGWSLRELTVQDVRAAANFSFIDQLADRQGAYLSATGSWRGGDLANKINTVKIVCIASERSCDLYQADVMSLGGSGPWLSSSSNSFRITALDAHTVVTEPSLPDLCIRQTLTFDRVAKAVTMVRTKINREDACSMVQDAPLTLYLGEPLR</sequence>